<sequence>MPYTIISLQFHTFSEVTRLKGLSLSVNSLAAIGDVVIAGSLCTILYRSRTGFHRSDTIITKLIIFSVNTGLLTSVCALGSLVSILAWPTTFIYIAFYFCIGRLYTNSLLATLNARKKLRELSDGIQNTSAMENVSVSLQSLGRGHASDFSSSQQRQNISIKIDTKKEFATDSGDDIEKLSVVNMVCRMSLHA</sequence>
<feature type="domain" description="DUF6534" evidence="2">
    <location>
        <begin position="30"/>
        <end position="116"/>
    </location>
</feature>
<accession>B0DXT7</accession>
<dbReference type="PANTHER" id="PTHR40465">
    <property type="entry name" value="CHROMOSOME 1, WHOLE GENOME SHOTGUN SEQUENCE"/>
    <property type="match status" value="1"/>
</dbReference>
<dbReference type="Pfam" id="PF20152">
    <property type="entry name" value="DUF6534"/>
    <property type="match status" value="1"/>
</dbReference>
<proteinExistence type="predicted"/>
<feature type="transmembrane region" description="Helical" evidence="1">
    <location>
        <begin position="24"/>
        <end position="46"/>
    </location>
</feature>
<dbReference type="EMBL" id="DS547148">
    <property type="protein sequence ID" value="EDR00569.1"/>
    <property type="molecule type" value="Genomic_DNA"/>
</dbReference>
<evidence type="ECO:0000259" key="2">
    <source>
        <dbReference type="Pfam" id="PF20152"/>
    </source>
</evidence>
<dbReference type="KEGG" id="lbc:LACBIDRAFT_313219"/>
<gene>
    <name evidence="3" type="ORF">LACBIDRAFT_313219</name>
</gene>
<feature type="transmembrane region" description="Helical" evidence="1">
    <location>
        <begin position="91"/>
        <end position="112"/>
    </location>
</feature>
<dbReference type="RefSeq" id="XP_001888796.1">
    <property type="nucleotide sequence ID" value="XM_001888761.1"/>
</dbReference>
<keyword evidence="1" id="KW-0812">Transmembrane</keyword>
<dbReference type="InterPro" id="IPR045339">
    <property type="entry name" value="DUF6534"/>
</dbReference>
<evidence type="ECO:0000256" key="1">
    <source>
        <dbReference type="SAM" id="Phobius"/>
    </source>
</evidence>
<dbReference type="Proteomes" id="UP000001194">
    <property type="component" value="Unassembled WGS sequence"/>
</dbReference>
<feature type="transmembrane region" description="Helical" evidence="1">
    <location>
        <begin position="58"/>
        <end position="85"/>
    </location>
</feature>
<keyword evidence="1" id="KW-1133">Transmembrane helix</keyword>
<organism evidence="4">
    <name type="scientific">Laccaria bicolor (strain S238N-H82 / ATCC MYA-4686)</name>
    <name type="common">Bicoloured deceiver</name>
    <name type="synonym">Laccaria laccata var. bicolor</name>
    <dbReference type="NCBI Taxonomy" id="486041"/>
    <lineage>
        <taxon>Eukaryota</taxon>
        <taxon>Fungi</taxon>
        <taxon>Dikarya</taxon>
        <taxon>Basidiomycota</taxon>
        <taxon>Agaricomycotina</taxon>
        <taxon>Agaricomycetes</taxon>
        <taxon>Agaricomycetidae</taxon>
        <taxon>Agaricales</taxon>
        <taxon>Agaricineae</taxon>
        <taxon>Hydnangiaceae</taxon>
        <taxon>Laccaria</taxon>
    </lineage>
</organism>
<evidence type="ECO:0000313" key="3">
    <source>
        <dbReference type="EMBL" id="EDR00569.1"/>
    </source>
</evidence>
<keyword evidence="4" id="KW-1185">Reference proteome</keyword>
<reference evidence="3 4" key="1">
    <citation type="journal article" date="2008" name="Nature">
        <title>The genome of Laccaria bicolor provides insights into mycorrhizal symbiosis.</title>
        <authorList>
            <person name="Martin F."/>
            <person name="Aerts A."/>
            <person name="Ahren D."/>
            <person name="Brun A."/>
            <person name="Danchin E.G.J."/>
            <person name="Duchaussoy F."/>
            <person name="Gibon J."/>
            <person name="Kohler A."/>
            <person name="Lindquist E."/>
            <person name="Pereda V."/>
            <person name="Salamov A."/>
            <person name="Shapiro H.J."/>
            <person name="Wuyts J."/>
            <person name="Blaudez D."/>
            <person name="Buee M."/>
            <person name="Brokstein P."/>
            <person name="Canbaeck B."/>
            <person name="Cohen D."/>
            <person name="Courty P.E."/>
            <person name="Coutinho P.M."/>
            <person name="Delaruelle C."/>
            <person name="Detter J.C."/>
            <person name="Deveau A."/>
            <person name="DiFazio S."/>
            <person name="Duplessis S."/>
            <person name="Fraissinet-Tachet L."/>
            <person name="Lucic E."/>
            <person name="Frey-Klett P."/>
            <person name="Fourrey C."/>
            <person name="Feussner I."/>
            <person name="Gay G."/>
            <person name="Grimwood J."/>
            <person name="Hoegger P.J."/>
            <person name="Jain P."/>
            <person name="Kilaru S."/>
            <person name="Labbe J."/>
            <person name="Lin Y.C."/>
            <person name="Legue V."/>
            <person name="Le Tacon F."/>
            <person name="Marmeisse R."/>
            <person name="Melayah D."/>
            <person name="Montanini B."/>
            <person name="Muratet M."/>
            <person name="Nehls U."/>
            <person name="Niculita-Hirzel H."/>
            <person name="Oudot-Le Secq M.P."/>
            <person name="Peter M."/>
            <person name="Quesneville H."/>
            <person name="Rajashekar B."/>
            <person name="Reich M."/>
            <person name="Rouhier N."/>
            <person name="Schmutz J."/>
            <person name="Yin T."/>
            <person name="Chalot M."/>
            <person name="Henrissat B."/>
            <person name="Kuees U."/>
            <person name="Lucas S."/>
            <person name="Van de Peer Y."/>
            <person name="Podila G.K."/>
            <person name="Polle A."/>
            <person name="Pukkila P.J."/>
            <person name="Richardson P.M."/>
            <person name="Rouze P."/>
            <person name="Sanders I.R."/>
            <person name="Stajich J.E."/>
            <person name="Tunlid A."/>
            <person name="Tuskan G."/>
            <person name="Grigoriev I.V."/>
        </authorList>
    </citation>
    <scope>NUCLEOTIDE SEQUENCE [LARGE SCALE GENOMIC DNA]</scope>
    <source>
        <strain evidence="4">S238N-H82 / ATCC MYA-4686</strain>
    </source>
</reference>
<dbReference type="PANTHER" id="PTHR40465:SF1">
    <property type="entry name" value="DUF6534 DOMAIN-CONTAINING PROTEIN"/>
    <property type="match status" value="1"/>
</dbReference>
<dbReference type="GeneID" id="6084452"/>
<dbReference type="HOGENOM" id="CLU_1415406_0_0_1"/>
<dbReference type="InParanoid" id="B0DXT7"/>
<name>B0DXT7_LACBS</name>
<evidence type="ECO:0000313" key="4">
    <source>
        <dbReference type="Proteomes" id="UP000001194"/>
    </source>
</evidence>
<dbReference type="AlphaFoldDB" id="B0DXT7"/>
<dbReference type="OrthoDB" id="3263055at2759"/>
<keyword evidence="1" id="KW-0472">Membrane</keyword>
<protein>
    <submittedName>
        <fullName evidence="3">Predicted protein</fullName>
    </submittedName>
</protein>